<keyword evidence="1" id="KW-1133">Transmembrane helix</keyword>
<evidence type="ECO:0000313" key="3">
    <source>
        <dbReference type="Proteomes" id="UP001597097"/>
    </source>
</evidence>
<evidence type="ECO:0008006" key="4">
    <source>
        <dbReference type="Google" id="ProtNLM"/>
    </source>
</evidence>
<comment type="caution">
    <text evidence="2">The sequence shown here is derived from an EMBL/GenBank/DDBJ whole genome shotgun (WGS) entry which is preliminary data.</text>
</comment>
<organism evidence="2 3">
    <name type="scientific">Nonomuraea guangzhouensis</name>
    <dbReference type="NCBI Taxonomy" id="1291555"/>
    <lineage>
        <taxon>Bacteria</taxon>
        <taxon>Bacillati</taxon>
        <taxon>Actinomycetota</taxon>
        <taxon>Actinomycetes</taxon>
        <taxon>Streptosporangiales</taxon>
        <taxon>Streptosporangiaceae</taxon>
        <taxon>Nonomuraea</taxon>
    </lineage>
</organism>
<accession>A0ABW4GE06</accession>
<dbReference type="EMBL" id="JBHUCM010000023">
    <property type="protein sequence ID" value="MFD1541034.1"/>
    <property type="molecule type" value="Genomic_DNA"/>
</dbReference>
<evidence type="ECO:0000256" key="1">
    <source>
        <dbReference type="SAM" id="Phobius"/>
    </source>
</evidence>
<evidence type="ECO:0000313" key="2">
    <source>
        <dbReference type="EMBL" id="MFD1541034.1"/>
    </source>
</evidence>
<feature type="transmembrane region" description="Helical" evidence="1">
    <location>
        <begin position="47"/>
        <end position="66"/>
    </location>
</feature>
<reference evidence="3" key="1">
    <citation type="journal article" date="2019" name="Int. J. Syst. Evol. Microbiol.">
        <title>The Global Catalogue of Microorganisms (GCM) 10K type strain sequencing project: providing services to taxonomists for standard genome sequencing and annotation.</title>
        <authorList>
            <consortium name="The Broad Institute Genomics Platform"/>
            <consortium name="The Broad Institute Genome Sequencing Center for Infectious Disease"/>
            <person name="Wu L."/>
            <person name="Ma J."/>
        </authorList>
    </citation>
    <scope>NUCLEOTIDE SEQUENCE [LARGE SCALE GENOMIC DNA]</scope>
    <source>
        <strain evidence="3">CGMCC 1.15399</strain>
    </source>
</reference>
<protein>
    <recommendedName>
        <fullName evidence="4">GAF domain-containing protein</fullName>
    </recommendedName>
</protein>
<keyword evidence="3" id="KW-1185">Reference proteome</keyword>
<dbReference type="RefSeq" id="WP_219529637.1">
    <property type="nucleotide sequence ID" value="NZ_JAHKRM010000007.1"/>
</dbReference>
<keyword evidence="1" id="KW-0812">Transmembrane</keyword>
<proteinExistence type="predicted"/>
<name>A0ABW4GE06_9ACTN</name>
<feature type="transmembrane region" description="Helical" evidence="1">
    <location>
        <begin position="21"/>
        <end position="41"/>
    </location>
</feature>
<dbReference type="Proteomes" id="UP001597097">
    <property type="component" value="Unassembled WGS sequence"/>
</dbReference>
<keyword evidence="1" id="KW-0472">Membrane</keyword>
<sequence>MKSKRTWQVVRNVADKALLNLPVTALLGMAVPGLGVAVTLVDDQAHDAVVLALLICAALGGLSIWLRHTSDGGYKEVAARLARTLSGGGLPVIVALGRLCSKNDAIQAQAAADILIHQIVAAARRTCSHAKQPSLTRAAYYKFGQDGYLQLVSALWGVGSPRSRLGVDGDHDRDLLQFASNHLRVKRVDDISREDCFLDVLEMGKPRYKSCIASSVGVKEAGLKEGLLVVVSPEAKAFEDSDVEALRLLGGALAAGLAHVRAL</sequence>
<gene>
    <name evidence="2" type="ORF">ACFSJ0_28525</name>
</gene>